<accession>A0AAE3VQW3</accession>
<evidence type="ECO:0000256" key="1">
    <source>
        <dbReference type="SAM" id="Phobius"/>
    </source>
</evidence>
<reference evidence="3" key="1">
    <citation type="submission" date="2023-07" db="EMBL/GenBank/DDBJ databases">
        <title>Genomic Encyclopedia of Type Strains, Phase IV (KMG-IV): sequencing the most valuable type-strain genomes for metagenomic binning, comparative biology and taxonomic classification.</title>
        <authorList>
            <person name="Goeker M."/>
        </authorList>
    </citation>
    <scope>NUCLEOTIDE SEQUENCE</scope>
    <source>
        <strain evidence="3">DSM 21202</strain>
    </source>
</reference>
<feature type="transmembrane region" description="Helical" evidence="1">
    <location>
        <begin position="95"/>
        <end position="123"/>
    </location>
</feature>
<feature type="transmembrane region" description="Helical" evidence="1">
    <location>
        <begin position="188"/>
        <end position="214"/>
    </location>
</feature>
<evidence type="ECO:0000259" key="2">
    <source>
        <dbReference type="Pfam" id="PF06724"/>
    </source>
</evidence>
<keyword evidence="4" id="KW-1185">Reference proteome</keyword>
<feature type="transmembrane region" description="Helical" evidence="1">
    <location>
        <begin position="54"/>
        <end position="75"/>
    </location>
</feature>
<keyword evidence="1" id="KW-0472">Membrane</keyword>
<name>A0AAE3VQW3_9HYPH</name>
<feature type="domain" description="DUF1206" evidence="2">
    <location>
        <begin position="95"/>
        <end position="168"/>
    </location>
</feature>
<keyword evidence="1" id="KW-0812">Transmembrane</keyword>
<dbReference type="InterPro" id="IPR009597">
    <property type="entry name" value="DUF1206"/>
</dbReference>
<feature type="domain" description="DUF1206" evidence="2">
    <location>
        <begin position="14"/>
        <end position="78"/>
    </location>
</feature>
<feature type="domain" description="DUF1206" evidence="2">
    <location>
        <begin position="193"/>
        <end position="260"/>
    </location>
</feature>
<dbReference type="AlphaFoldDB" id="A0AAE3VQW3"/>
<comment type="caution">
    <text evidence="3">The sequence shown here is derived from an EMBL/GenBank/DDBJ whole genome shotgun (WGS) entry which is preliminary data.</text>
</comment>
<dbReference type="Proteomes" id="UP001229244">
    <property type="component" value="Unassembled WGS sequence"/>
</dbReference>
<feature type="transmembrane region" description="Helical" evidence="1">
    <location>
        <begin position="15"/>
        <end position="34"/>
    </location>
</feature>
<dbReference type="RefSeq" id="WP_306886960.1">
    <property type="nucleotide sequence ID" value="NZ_JAUSUL010000004.1"/>
</dbReference>
<feature type="transmembrane region" description="Helical" evidence="1">
    <location>
        <begin position="143"/>
        <end position="167"/>
    </location>
</feature>
<sequence length="269" mass="27780">MGVSTGLNRAARGGYAARGVVYVIVGALAVLAAIGAGQAENTRGALRELLNQPFGSVLLVVVGIGLFAFAGWRFIQAIGDPDGAGTDAKGLLVRVGHFASGLIHVGLAVFAISVVFSLSAGSGDGGGGDPTSGWLSWLFGHEWGRYIALALACIPIGIGVAHIYKAYKAGFEKYLRPGYNKAGVVKPVCRFALVARGVVFIVIGILALYGGGIYEASDAPGMEDALAWIQGLPFGWLALLAIGLGLIAFAIYAFVEAIFRRIGIEKAGV</sequence>
<dbReference type="EMBL" id="JAUSUL010000004">
    <property type="protein sequence ID" value="MDQ0317064.1"/>
    <property type="molecule type" value="Genomic_DNA"/>
</dbReference>
<gene>
    <name evidence="3" type="ORF">J2S73_003541</name>
</gene>
<keyword evidence="1" id="KW-1133">Transmembrane helix</keyword>
<feature type="transmembrane region" description="Helical" evidence="1">
    <location>
        <begin position="234"/>
        <end position="255"/>
    </location>
</feature>
<evidence type="ECO:0000313" key="4">
    <source>
        <dbReference type="Proteomes" id="UP001229244"/>
    </source>
</evidence>
<organism evidence="3 4">
    <name type="scientific">Amorphus orientalis</name>
    <dbReference type="NCBI Taxonomy" id="649198"/>
    <lineage>
        <taxon>Bacteria</taxon>
        <taxon>Pseudomonadati</taxon>
        <taxon>Pseudomonadota</taxon>
        <taxon>Alphaproteobacteria</taxon>
        <taxon>Hyphomicrobiales</taxon>
        <taxon>Amorphaceae</taxon>
        <taxon>Amorphus</taxon>
    </lineage>
</organism>
<proteinExistence type="predicted"/>
<protein>
    <submittedName>
        <fullName evidence="3">Uncharacterized membrane protein YidH (DUF202 family)</fullName>
    </submittedName>
</protein>
<evidence type="ECO:0000313" key="3">
    <source>
        <dbReference type="EMBL" id="MDQ0317064.1"/>
    </source>
</evidence>
<dbReference type="Pfam" id="PF06724">
    <property type="entry name" value="DUF1206"/>
    <property type="match status" value="3"/>
</dbReference>